<evidence type="ECO:0000313" key="5">
    <source>
        <dbReference type="EMBL" id="ROP43615.1"/>
    </source>
</evidence>
<dbReference type="GO" id="GO:0004582">
    <property type="term" value="F:dolichyl-phosphate beta-D-mannosyltransferase activity"/>
    <property type="evidence" value="ECO:0007669"/>
    <property type="project" value="InterPro"/>
</dbReference>
<name>A0A3N1HMC0_9ACTN</name>
<gene>
    <name evidence="5" type="ORF">EDC03_1208</name>
</gene>
<dbReference type="PANTHER" id="PTHR43398">
    <property type="entry name" value="DOLICHOL-PHOSPHATE MANNOSYLTRANSFERASE SUBUNIT 1"/>
    <property type="match status" value="1"/>
</dbReference>
<dbReference type="PANTHER" id="PTHR43398:SF1">
    <property type="entry name" value="DOLICHOL-PHOSPHATE MANNOSYLTRANSFERASE SUBUNIT 1"/>
    <property type="match status" value="1"/>
</dbReference>
<keyword evidence="2 5" id="KW-0328">Glycosyltransferase</keyword>
<dbReference type="Proteomes" id="UP000276232">
    <property type="component" value="Unassembled WGS sequence"/>
</dbReference>
<dbReference type="InParanoid" id="A0A3N1HMC0"/>
<dbReference type="EMBL" id="RJKN01000003">
    <property type="protein sequence ID" value="ROP43615.1"/>
    <property type="molecule type" value="Genomic_DNA"/>
</dbReference>
<dbReference type="Pfam" id="PF00535">
    <property type="entry name" value="Glycos_transf_2"/>
    <property type="match status" value="1"/>
</dbReference>
<dbReference type="FunCoup" id="A0A3N1HMC0">
    <property type="interactions" value="197"/>
</dbReference>
<keyword evidence="3 5" id="KW-0808">Transferase</keyword>
<evidence type="ECO:0000256" key="2">
    <source>
        <dbReference type="ARBA" id="ARBA00022676"/>
    </source>
</evidence>
<dbReference type="InterPro" id="IPR029044">
    <property type="entry name" value="Nucleotide-diphossugar_trans"/>
</dbReference>
<feature type="domain" description="Glycosyltransferase 2-like" evidence="4">
    <location>
        <begin position="13"/>
        <end position="175"/>
    </location>
</feature>
<evidence type="ECO:0000256" key="3">
    <source>
        <dbReference type="ARBA" id="ARBA00022679"/>
    </source>
</evidence>
<dbReference type="OrthoDB" id="9810303at2"/>
<comment type="similarity">
    <text evidence="1">Belongs to the glycosyltransferase 2 family.</text>
</comment>
<dbReference type="FunFam" id="3.90.550.10:FF:000122">
    <property type="entry name" value="Dolichol-phosphate mannosyltransferase subunit 1"/>
    <property type="match status" value="1"/>
</dbReference>
<dbReference type="RefSeq" id="WP_123379348.1">
    <property type="nucleotide sequence ID" value="NZ_RJKN01000003.1"/>
</dbReference>
<dbReference type="InterPro" id="IPR001173">
    <property type="entry name" value="Glyco_trans_2-like"/>
</dbReference>
<reference evidence="5 6" key="1">
    <citation type="journal article" date="2015" name="Stand. Genomic Sci.">
        <title>Genomic Encyclopedia of Bacterial and Archaeal Type Strains, Phase III: the genomes of soil and plant-associated and newly described type strains.</title>
        <authorList>
            <person name="Whitman W.B."/>
            <person name="Woyke T."/>
            <person name="Klenk H.P."/>
            <person name="Zhou Y."/>
            <person name="Lilburn T.G."/>
            <person name="Beck B.J."/>
            <person name="De Vos P."/>
            <person name="Vandamme P."/>
            <person name="Eisen J.A."/>
            <person name="Garrity G."/>
            <person name="Hugenholtz P."/>
            <person name="Kyrpides N.C."/>
        </authorList>
    </citation>
    <scope>NUCLEOTIDE SEQUENCE [LARGE SCALE GENOMIC DNA]</scope>
    <source>
        <strain evidence="5 6">CECT 7306</strain>
    </source>
</reference>
<dbReference type="CDD" id="cd06442">
    <property type="entry name" value="DPM1_like"/>
    <property type="match status" value="1"/>
</dbReference>
<accession>A0A3N1HMC0</accession>
<dbReference type="GO" id="GO:0009247">
    <property type="term" value="P:glycolipid biosynthetic process"/>
    <property type="evidence" value="ECO:0007669"/>
    <property type="project" value="TreeGrafter"/>
</dbReference>
<protein>
    <submittedName>
        <fullName evidence="5">Dolichol-phosphate mannosyltransferase</fullName>
    </submittedName>
</protein>
<sequence length="252" mass="26858">MSGPDGAAPRTLVVVPVYDEEPTIRRLLDEVLAAAPEVDVLVVDDASPDGTGDVVAARPEPAVHLLRRAGKDGLGAAYRAGFAWALAHGYDVVVQMDADLSHPPARLPALLAAVADGADLAIGSRYAPGGGTSGWSRRREVLSRTGNAYVRRVLGLRVHDATAGYRAFRAPLLERVDALGTRSNGYCLQVETTLRAVRAGARVEEVPIVFVERVAGRSKMDVGIVVETLARVTGWGLRDRLARRRAALPRSS</sequence>
<evidence type="ECO:0000259" key="4">
    <source>
        <dbReference type="Pfam" id="PF00535"/>
    </source>
</evidence>
<dbReference type="Gene3D" id="3.90.550.10">
    <property type="entry name" value="Spore Coat Polysaccharide Biosynthesis Protein SpsA, Chain A"/>
    <property type="match status" value="1"/>
</dbReference>
<dbReference type="InterPro" id="IPR039528">
    <property type="entry name" value="DPM1-like"/>
</dbReference>
<dbReference type="SUPFAM" id="SSF53448">
    <property type="entry name" value="Nucleotide-diphospho-sugar transferases"/>
    <property type="match status" value="1"/>
</dbReference>
<dbReference type="GO" id="GO:0016020">
    <property type="term" value="C:membrane"/>
    <property type="evidence" value="ECO:0007669"/>
    <property type="project" value="GOC"/>
</dbReference>
<evidence type="ECO:0000256" key="1">
    <source>
        <dbReference type="ARBA" id="ARBA00006739"/>
    </source>
</evidence>
<keyword evidence="6" id="KW-1185">Reference proteome</keyword>
<organism evidence="5 6">
    <name type="scientific">Pseudokineococcus lusitanus</name>
    <dbReference type="NCBI Taxonomy" id="763993"/>
    <lineage>
        <taxon>Bacteria</taxon>
        <taxon>Bacillati</taxon>
        <taxon>Actinomycetota</taxon>
        <taxon>Actinomycetes</taxon>
        <taxon>Kineosporiales</taxon>
        <taxon>Kineosporiaceae</taxon>
        <taxon>Pseudokineococcus</taxon>
    </lineage>
</organism>
<dbReference type="AlphaFoldDB" id="A0A3N1HMC0"/>
<evidence type="ECO:0000313" key="6">
    <source>
        <dbReference type="Proteomes" id="UP000276232"/>
    </source>
</evidence>
<comment type="caution">
    <text evidence="5">The sequence shown here is derived from an EMBL/GenBank/DDBJ whole genome shotgun (WGS) entry which is preliminary data.</text>
</comment>
<proteinExistence type="inferred from homology"/>